<dbReference type="EMBL" id="OV696693">
    <property type="protein sequence ID" value="CAH1272553.1"/>
    <property type="molecule type" value="Genomic_DNA"/>
</dbReference>
<evidence type="ECO:0000313" key="1">
    <source>
        <dbReference type="EMBL" id="CAH1272553.1"/>
    </source>
</evidence>
<organism evidence="1 2">
    <name type="scientific">Branchiostoma lanceolatum</name>
    <name type="common">Common lancelet</name>
    <name type="synonym">Amphioxus lanceolatum</name>
    <dbReference type="NCBI Taxonomy" id="7740"/>
    <lineage>
        <taxon>Eukaryota</taxon>
        <taxon>Metazoa</taxon>
        <taxon>Chordata</taxon>
        <taxon>Cephalochordata</taxon>
        <taxon>Leptocardii</taxon>
        <taxon>Amphioxiformes</taxon>
        <taxon>Branchiostomatidae</taxon>
        <taxon>Branchiostoma</taxon>
    </lineage>
</organism>
<dbReference type="AlphaFoldDB" id="A0A8K0AD55"/>
<evidence type="ECO:0000313" key="2">
    <source>
        <dbReference type="Proteomes" id="UP000838412"/>
    </source>
</evidence>
<dbReference type="Proteomes" id="UP000838412">
    <property type="component" value="Chromosome 8"/>
</dbReference>
<proteinExistence type="predicted"/>
<keyword evidence="2" id="KW-1185">Reference proteome</keyword>
<gene>
    <name evidence="1" type="primary">Hypp4882</name>
    <name evidence="1" type="ORF">BLAG_LOCUS24165</name>
</gene>
<name>A0A8K0AD55_BRALA</name>
<protein>
    <submittedName>
        <fullName evidence="1">Hypp4882 protein</fullName>
    </submittedName>
</protein>
<sequence>MTYGLQDMTCYEKTEMTCRGMKVSPRLVKPTLLEKYKKVQGGGFVEVRSVLEPTSFGRPCRKGYISVHLPRIQPDVPALMLQHQSR</sequence>
<accession>A0A8K0AD55</accession>
<reference evidence="1" key="1">
    <citation type="submission" date="2022-01" db="EMBL/GenBank/DDBJ databases">
        <authorList>
            <person name="Braso-Vives M."/>
        </authorList>
    </citation>
    <scope>NUCLEOTIDE SEQUENCE</scope>
</reference>